<gene>
    <name evidence="2" type="ORF">OFN31_30000</name>
</gene>
<dbReference type="InterPro" id="IPR000674">
    <property type="entry name" value="Ald_Oxase/Xan_DH_a/b"/>
</dbReference>
<feature type="non-terminal residue" evidence="2">
    <location>
        <position position="91"/>
    </location>
</feature>
<dbReference type="Gene3D" id="3.90.1170.50">
    <property type="entry name" value="Aldehyde oxidase/xanthine dehydrogenase, a/b hammerhead"/>
    <property type="match status" value="1"/>
</dbReference>
<organism evidence="2 3">
    <name type="scientific">Escherichia coli</name>
    <dbReference type="NCBI Taxonomy" id="562"/>
    <lineage>
        <taxon>Bacteria</taxon>
        <taxon>Pseudomonadati</taxon>
        <taxon>Pseudomonadota</taxon>
        <taxon>Gammaproteobacteria</taxon>
        <taxon>Enterobacterales</taxon>
        <taxon>Enterobacteriaceae</taxon>
        <taxon>Escherichia</taxon>
    </lineage>
</organism>
<feature type="non-terminal residue" evidence="2">
    <location>
        <position position="1"/>
    </location>
</feature>
<dbReference type="Proteomes" id="UP001208624">
    <property type="component" value="Unassembled WGS sequence"/>
</dbReference>
<evidence type="ECO:0000259" key="1">
    <source>
        <dbReference type="Pfam" id="PF01315"/>
    </source>
</evidence>
<proteinExistence type="predicted"/>
<reference evidence="2" key="1">
    <citation type="submission" date="2023-06" db="EMBL/GenBank/DDBJ databases">
        <title>Deciphering the underlying mechanisms mediating the transmission of blaNDM gene from human to animals in China.</title>
        <authorList>
            <person name="Chen K."/>
            <person name="Chen S."/>
        </authorList>
    </citation>
    <scope>NUCLEOTIDE SEQUENCE</scope>
    <source>
        <strain evidence="2">1199</strain>
    </source>
</reference>
<dbReference type="Gene3D" id="3.30.365.10">
    <property type="entry name" value="Aldehyde oxidase/xanthine dehydrogenase, molybdopterin binding domain"/>
    <property type="match status" value="1"/>
</dbReference>
<protein>
    <recommendedName>
        <fullName evidence="1">Aldehyde oxidase/xanthine dehydrogenase a/b hammerhead domain-containing protein</fullName>
    </recommendedName>
</protein>
<dbReference type="InterPro" id="IPR036856">
    <property type="entry name" value="Ald_Oxase/Xan_DH_a/b_sf"/>
</dbReference>
<feature type="domain" description="Aldehyde oxidase/xanthine dehydrogenase a/b hammerhead" evidence="1">
    <location>
        <begin position="17"/>
        <end position="60"/>
    </location>
</feature>
<evidence type="ECO:0000313" key="2">
    <source>
        <dbReference type="EMBL" id="MCV5625870.1"/>
    </source>
</evidence>
<name>A0AAP3EMR1_ECOLX</name>
<accession>A0AAP3EMR1</accession>
<dbReference type="EMBL" id="JAOVKC010000920">
    <property type="protein sequence ID" value="MCV5625870.1"/>
    <property type="molecule type" value="Genomic_DNA"/>
</dbReference>
<comment type="caution">
    <text evidence="2">The sequence shown here is derived from an EMBL/GenBank/DDBJ whole genome shotgun (WGS) entry which is preliminary data.</text>
</comment>
<dbReference type="SUPFAM" id="SSF54665">
    <property type="entry name" value="CO dehydrogenase molybdoprotein N-domain-like"/>
    <property type="match status" value="1"/>
</dbReference>
<sequence length="91" mass="9796">PDVFYTPGGQSAPEPSPLDRRMFSRKVRHVGDRVAAVVAESEAIALAALKLIEVEYQVLPAVMTIDEAMAPNAPLVHDEPIVYMAVAPADL</sequence>
<dbReference type="Pfam" id="PF01315">
    <property type="entry name" value="Ald_Xan_dh_C"/>
    <property type="match status" value="1"/>
</dbReference>
<evidence type="ECO:0000313" key="3">
    <source>
        <dbReference type="Proteomes" id="UP001208624"/>
    </source>
</evidence>
<dbReference type="AlphaFoldDB" id="A0AAP3EMR1"/>